<dbReference type="InterPro" id="IPR016160">
    <property type="entry name" value="Ald_DH_CS_CYS"/>
</dbReference>
<dbReference type="PANTHER" id="PTHR42804">
    <property type="entry name" value="ALDEHYDE DEHYDROGENASE"/>
    <property type="match status" value="1"/>
</dbReference>
<dbReference type="GO" id="GO:0004029">
    <property type="term" value="F:aldehyde dehydrogenase (NAD+) activity"/>
    <property type="evidence" value="ECO:0007669"/>
    <property type="project" value="UniProtKB-EC"/>
</dbReference>
<proteinExistence type="inferred from homology"/>
<accession>A0A6H2DQN7</accession>
<evidence type="ECO:0000313" key="7">
    <source>
        <dbReference type="Proteomes" id="UP000501600"/>
    </source>
</evidence>
<dbReference type="CDD" id="cd07138">
    <property type="entry name" value="ALDH_CddD_SSP0762"/>
    <property type="match status" value="1"/>
</dbReference>
<dbReference type="EMBL" id="CP051217">
    <property type="protein sequence ID" value="QJB70447.1"/>
    <property type="molecule type" value="Genomic_DNA"/>
</dbReference>
<name>A0A6H2DQN7_9SPHN</name>
<comment type="catalytic activity">
    <reaction evidence="4">
        <text>an aldehyde + NAD(+) + H2O = a carboxylate + NADH + 2 H(+)</text>
        <dbReference type="Rhea" id="RHEA:16185"/>
        <dbReference type="ChEBI" id="CHEBI:15377"/>
        <dbReference type="ChEBI" id="CHEBI:15378"/>
        <dbReference type="ChEBI" id="CHEBI:17478"/>
        <dbReference type="ChEBI" id="CHEBI:29067"/>
        <dbReference type="ChEBI" id="CHEBI:57540"/>
        <dbReference type="ChEBI" id="CHEBI:57945"/>
        <dbReference type="EC" id="1.2.1.3"/>
    </reaction>
</comment>
<gene>
    <name evidence="6" type="ORF">HF685_15215</name>
</gene>
<dbReference type="SUPFAM" id="SSF53720">
    <property type="entry name" value="ALDH-like"/>
    <property type="match status" value="1"/>
</dbReference>
<comment type="similarity">
    <text evidence="1">Belongs to the aldehyde dehydrogenase family.</text>
</comment>
<dbReference type="InterPro" id="IPR016162">
    <property type="entry name" value="Ald_DH_N"/>
</dbReference>
<evidence type="ECO:0000259" key="5">
    <source>
        <dbReference type="Pfam" id="PF00171"/>
    </source>
</evidence>
<evidence type="ECO:0000256" key="4">
    <source>
        <dbReference type="ARBA" id="ARBA00049194"/>
    </source>
</evidence>
<dbReference type="InterPro" id="IPR016163">
    <property type="entry name" value="Ald_DH_C"/>
</dbReference>
<feature type="domain" description="Aldehyde dehydrogenase" evidence="5">
    <location>
        <begin position="13"/>
        <end position="469"/>
    </location>
</feature>
<dbReference type="Gene3D" id="3.40.605.10">
    <property type="entry name" value="Aldehyde Dehydrogenase, Chain A, domain 1"/>
    <property type="match status" value="1"/>
</dbReference>
<evidence type="ECO:0000313" key="6">
    <source>
        <dbReference type="EMBL" id="QJB70447.1"/>
    </source>
</evidence>
<dbReference type="RefSeq" id="WP_168820776.1">
    <property type="nucleotide sequence ID" value="NZ_CP051217.1"/>
</dbReference>
<dbReference type="InterPro" id="IPR016161">
    <property type="entry name" value="Ald_DH/histidinol_DH"/>
</dbReference>
<protein>
    <recommendedName>
        <fullName evidence="3">aldehyde dehydrogenase (NAD(+))</fullName>
        <ecNumber evidence="3">1.2.1.3</ecNumber>
    </recommendedName>
</protein>
<dbReference type="PANTHER" id="PTHR42804:SF1">
    <property type="entry name" value="ALDEHYDE DEHYDROGENASE-RELATED"/>
    <property type="match status" value="1"/>
</dbReference>
<reference evidence="6 7" key="1">
    <citation type="submission" date="2020-04" db="EMBL/GenBank/DDBJ databases">
        <title>Genome sequence for Sphingorhabdus sp. strain M1.</title>
        <authorList>
            <person name="Park S.-J."/>
        </authorList>
    </citation>
    <scope>NUCLEOTIDE SEQUENCE [LARGE SCALE GENOMIC DNA]</scope>
    <source>
        <strain evidence="6 7">JK6</strain>
    </source>
</reference>
<evidence type="ECO:0000256" key="1">
    <source>
        <dbReference type="ARBA" id="ARBA00009986"/>
    </source>
</evidence>
<dbReference type="AlphaFoldDB" id="A0A6H2DQN7"/>
<dbReference type="Pfam" id="PF00171">
    <property type="entry name" value="Aldedh"/>
    <property type="match status" value="1"/>
</dbReference>
<dbReference type="FunFam" id="3.40.605.10:FF:000007">
    <property type="entry name" value="NAD/NADP-dependent betaine aldehyde dehydrogenase"/>
    <property type="match status" value="1"/>
</dbReference>
<evidence type="ECO:0000256" key="2">
    <source>
        <dbReference type="ARBA" id="ARBA00023002"/>
    </source>
</evidence>
<sequence length="474" mass="49271">MEKYLQHYINGQWVDSIGGTVHEVISPSTEEACTQITLGTKADVDAAVAAAKAAYVTYSQTTREERLALLGRIVEEYQKRMPDIAQSMAAEMGAPVSLGAAAQAPAGLGGFMGTIEALKNFQFSEVVGPNTIVYEPIGIVGMITPWNWPLNQIALKVAPALAGGNCMILKPSEECPGNAAILAEIMDAAGVPAGVFNLVQGDGPGVGAAISAHPGIDMVSFTGSTRAGILVAKAAADTVKRVHQELGGKSPNLVLPGADLETVLPPTVSGVLINSGQSCIAPTKVLVHSSQSQEATQKITDIFASQEVGDPMTEGGHLGPVVNKAQYDKIQDLIQSAIDEGATLETGGTGLPTNVNRGYYVKPTVFSGVNSTMRIVKEEIFGPVITVMSYDDIDDAVTTANDTDYGLSAVISGDPAEAAKVAPRLRAGMVAINNWGPAPGAPFGGYKQSGNGREGGIYGLRDFMEMKSISGIPA</sequence>
<dbReference type="Gene3D" id="3.40.309.10">
    <property type="entry name" value="Aldehyde Dehydrogenase, Chain A, domain 2"/>
    <property type="match status" value="1"/>
</dbReference>
<organism evidence="6 7">
    <name type="scientific">Parasphingorhabdus halotolerans</name>
    <dbReference type="NCBI Taxonomy" id="2725558"/>
    <lineage>
        <taxon>Bacteria</taxon>
        <taxon>Pseudomonadati</taxon>
        <taxon>Pseudomonadota</taxon>
        <taxon>Alphaproteobacteria</taxon>
        <taxon>Sphingomonadales</taxon>
        <taxon>Sphingomonadaceae</taxon>
        <taxon>Parasphingorhabdus</taxon>
    </lineage>
</organism>
<keyword evidence="7" id="KW-1185">Reference proteome</keyword>
<evidence type="ECO:0000256" key="3">
    <source>
        <dbReference type="ARBA" id="ARBA00024226"/>
    </source>
</evidence>
<dbReference type="EC" id="1.2.1.3" evidence="3"/>
<dbReference type="InterPro" id="IPR015590">
    <property type="entry name" value="Aldehyde_DH_dom"/>
</dbReference>
<dbReference type="PROSITE" id="PS00070">
    <property type="entry name" value="ALDEHYDE_DEHYDR_CYS"/>
    <property type="match status" value="1"/>
</dbReference>
<dbReference type="Proteomes" id="UP000501600">
    <property type="component" value="Chromosome"/>
</dbReference>
<keyword evidence="2" id="KW-0560">Oxidoreductase</keyword>
<dbReference type="KEGG" id="phao:HF685_15215"/>